<dbReference type="OrthoDB" id="737323at2759"/>
<keyword evidence="3" id="KW-1185">Reference proteome</keyword>
<dbReference type="Proteomes" id="UP000663760">
    <property type="component" value="Chromosome 6"/>
</dbReference>
<keyword evidence="1" id="KW-0472">Membrane</keyword>
<feature type="transmembrane region" description="Helical" evidence="1">
    <location>
        <begin position="146"/>
        <end position="164"/>
    </location>
</feature>
<feature type="transmembrane region" description="Helical" evidence="1">
    <location>
        <begin position="104"/>
        <end position="125"/>
    </location>
</feature>
<dbReference type="EMBL" id="LR746269">
    <property type="protein sequence ID" value="CAA7398678.1"/>
    <property type="molecule type" value="Genomic_DNA"/>
</dbReference>
<evidence type="ECO:0000313" key="3">
    <source>
        <dbReference type="Proteomes" id="UP000663760"/>
    </source>
</evidence>
<keyword evidence="1" id="KW-0812">Transmembrane</keyword>
<keyword evidence="1" id="KW-1133">Transmembrane helix</keyword>
<feature type="transmembrane region" description="Helical" evidence="1">
    <location>
        <begin position="273"/>
        <end position="293"/>
    </location>
</feature>
<dbReference type="PANTHER" id="PTHR33133:SF1">
    <property type="entry name" value="EXPRESSED PROTEIN-RELATED"/>
    <property type="match status" value="1"/>
</dbReference>
<organism evidence="2 3">
    <name type="scientific">Spirodela intermedia</name>
    <name type="common">Intermediate duckweed</name>
    <dbReference type="NCBI Taxonomy" id="51605"/>
    <lineage>
        <taxon>Eukaryota</taxon>
        <taxon>Viridiplantae</taxon>
        <taxon>Streptophyta</taxon>
        <taxon>Embryophyta</taxon>
        <taxon>Tracheophyta</taxon>
        <taxon>Spermatophyta</taxon>
        <taxon>Magnoliopsida</taxon>
        <taxon>Liliopsida</taxon>
        <taxon>Araceae</taxon>
        <taxon>Lemnoideae</taxon>
        <taxon>Spirodela</taxon>
    </lineage>
</organism>
<accession>A0A7I8KNL3</accession>
<reference evidence="2" key="1">
    <citation type="submission" date="2020-02" db="EMBL/GenBank/DDBJ databases">
        <authorList>
            <person name="Scholz U."/>
            <person name="Mascher M."/>
            <person name="Fiebig A."/>
        </authorList>
    </citation>
    <scope>NUCLEOTIDE SEQUENCE</scope>
</reference>
<feature type="transmembrane region" description="Helical" evidence="1">
    <location>
        <begin position="239"/>
        <end position="261"/>
    </location>
</feature>
<proteinExistence type="predicted"/>
<feature type="transmembrane region" description="Helical" evidence="1">
    <location>
        <begin position="38"/>
        <end position="61"/>
    </location>
</feature>
<feature type="transmembrane region" description="Helical" evidence="1">
    <location>
        <begin position="170"/>
        <end position="203"/>
    </location>
</feature>
<sequence>MGEEEGLPLIAGGGRPPPSKAWEILWRAAKLLGRAWKLMLPVLFIYLIPSSLLLFGTFITVEPLIIDMARRVSTMKTKDPSSSEFLALLPGLTEDLSGFVAAEVGMLLASLLLSSFLLTGVINVLTMAAKAEKVTFKDLFYKIKTMWKGLLATLLYVNLLAFAYETIWLLLLAFAFFIFGLSLGSSVLTAVITVSGLLLLLYLSMIWSQGVVVSATEEGRYGLTALGRAAELVQGRRELAFQVNCLKFLIFAGWYLIMILLRKVTNPLITLTVSFYPMLLVSVFCLAVDVAFYNECRKAAEGNP</sequence>
<name>A0A7I8KNL3_SPIIN</name>
<dbReference type="AlphaFoldDB" id="A0A7I8KNL3"/>
<dbReference type="PANTHER" id="PTHR33133">
    <property type="entry name" value="OS08G0107100 PROTEIN-RELATED"/>
    <property type="match status" value="1"/>
</dbReference>
<evidence type="ECO:0000313" key="2">
    <source>
        <dbReference type="EMBL" id="CAA7398678.1"/>
    </source>
</evidence>
<protein>
    <submittedName>
        <fullName evidence="2">Uncharacterized protein</fullName>
    </submittedName>
</protein>
<gene>
    <name evidence="2" type="ORF">SI8410_06009343</name>
</gene>
<evidence type="ECO:0000256" key="1">
    <source>
        <dbReference type="SAM" id="Phobius"/>
    </source>
</evidence>